<sequence>MAETATSPATDARPDSREISTPALVNQNDEPSDSRHNAEQLVQGQDQDQDMDANKASRPTMQIHHERRESVASSKPEVDAPPAKRQRTLGAEEKKRGQRLFGNLMGTLAKFGKEEKTRNSTEKAKKRDELASRVAEKIRSESNRVHEITGLTREIRGYRMEIEKKQQEMNIREMQLKTKIRQLPKMSRFLLTDSPDWLTTTIATTTVMPISFGPARDKQTAEKPKPLFYLPHKLLPAQDDLIDDQLDKVNKYLDDQEDEFDEYQAATKKAIAEIEEKKSVVEEKLSKYRQEDQDRAAERLGAAITDAPTPSEREELDGDINMQDVAKASGRPPVPERDDREESRAAGEEVEW</sequence>
<evidence type="ECO:0000259" key="9">
    <source>
        <dbReference type="Pfam" id="PF04696"/>
    </source>
</evidence>
<evidence type="ECO:0000256" key="1">
    <source>
        <dbReference type="ARBA" id="ARBA00004123"/>
    </source>
</evidence>
<dbReference type="Proteomes" id="UP000620104">
    <property type="component" value="Unassembled WGS sequence"/>
</dbReference>
<comment type="caution">
    <text evidence="10">The sequence shown here is derived from an EMBL/GenBank/DDBJ whole genome shotgun (WGS) entry which is preliminary data.</text>
</comment>
<evidence type="ECO:0000256" key="8">
    <source>
        <dbReference type="SAM" id="MobiDB-lite"/>
    </source>
</evidence>
<evidence type="ECO:0000256" key="2">
    <source>
        <dbReference type="ARBA" id="ARBA00010386"/>
    </source>
</evidence>
<proteinExistence type="inferred from homology"/>
<keyword evidence="4" id="KW-0805">Transcription regulation</keyword>
<accession>A0A8H3YDV7</accession>
<evidence type="ECO:0000256" key="6">
    <source>
        <dbReference type="ARBA" id="ARBA00023187"/>
    </source>
</evidence>
<dbReference type="AlphaFoldDB" id="A0A8H3YDV7"/>
<dbReference type="EMBL" id="BLZA01000007">
    <property type="protein sequence ID" value="GHJ84161.1"/>
    <property type="molecule type" value="Genomic_DNA"/>
</dbReference>
<feature type="compositionally biased region" description="Basic and acidic residues" evidence="8">
    <location>
        <begin position="334"/>
        <end position="352"/>
    </location>
</feature>
<dbReference type="GO" id="GO:0071013">
    <property type="term" value="C:catalytic step 2 spliceosome"/>
    <property type="evidence" value="ECO:0007669"/>
    <property type="project" value="TreeGrafter"/>
</dbReference>
<evidence type="ECO:0000256" key="7">
    <source>
        <dbReference type="ARBA" id="ARBA00023242"/>
    </source>
</evidence>
<name>A0A8H3YDV7_9TREE</name>
<keyword evidence="7" id="KW-0539">Nucleus</keyword>
<dbReference type="PANTHER" id="PTHR12707">
    <property type="entry name" value="PINN"/>
    <property type="match status" value="1"/>
</dbReference>
<comment type="subcellular location">
    <subcellularLocation>
        <location evidence="1">Nucleus</location>
    </subcellularLocation>
</comment>
<evidence type="ECO:0000313" key="11">
    <source>
        <dbReference type="Proteomes" id="UP000620104"/>
    </source>
</evidence>
<dbReference type="GO" id="GO:0008380">
    <property type="term" value="P:RNA splicing"/>
    <property type="evidence" value="ECO:0007669"/>
    <property type="project" value="UniProtKB-KW"/>
</dbReference>
<dbReference type="InterPro" id="IPR006786">
    <property type="entry name" value="Pinin_SDK_MemA"/>
</dbReference>
<feature type="region of interest" description="Disordered" evidence="8">
    <location>
        <begin position="285"/>
        <end position="352"/>
    </location>
</feature>
<evidence type="ECO:0000256" key="3">
    <source>
        <dbReference type="ARBA" id="ARBA00022664"/>
    </source>
</evidence>
<evidence type="ECO:0000256" key="4">
    <source>
        <dbReference type="ARBA" id="ARBA00023015"/>
    </source>
</evidence>
<dbReference type="Pfam" id="PF04696">
    <property type="entry name" value="Pinin_SDK_memA"/>
    <property type="match status" value="1"/>
</dbReference>
<keyword evidence="11" id="KW-1185">Reference proteome</keyword>
<dbReference type="GO" id="GO:0006397">
    <property type="term" value="P:mRNA processing"/>
    <property type="evidence" value="ECO:0007669"/>
    <property type="project" value="UniProtKB-KW"/>
</dbReference>
<dbReference type="InterPro" id="IPR039853">
    <property type="entry name" value="Pinin"/>
</dbReference>
<feature type="compositionally biased region" description="Basic and acidic residues" evidence="8">
    <location>
        <begin position="285"/>
        <end position="298"/>
    </location>
</feature>
<keyword evidence="5" id="KW-0804">Transcription</keyword>
<feature type="domain" description="Pinin/SDK/MemA protein" evidence="9">
    <location>
        <begin position="92"/>
        <end position="193"/>
    </location>
</feature>
<comment type="similarity">
    <text evidence="2">Belongs to the pinin family.</text>
</comment>
<reference evidence="10" key="1">
    <citation type="submission" date="2020-07" db="EMBL/GenBank/DDBJ databases">
        <title>Draft Genome Sequence of a Deep-Sea Yeast, Naganishia (Cryptococcus) liquefaciens strain N6.</title>
        <authorList>
            <person name="Han Y.W."/>
            <person name="Kajitani R."/>
            <person name="Morimoto H."/>
            <person name="Parhat M."/>
            <person name="Tsubouchi H."/>
            <person name="Bakenova O."/>
            <person name="Ogata M."/>
            <person name="Argunhan B."/>
            <person name="Aoki R."/>
            <person name="Kajiwara S."/>
            <person name="Itoh T."/>
            <person name="Iwasaki H."/>
        </authorList>
    </citation>
    <scope>NUCLEOTIDE SEQUENCE</scope>
    <source>
        <strain evidence="10">N6</strain>
    </source>
</reference>
<protein>
    <recommendedName>
        <fullName evidence="9">Pinin/SDK/MemA protein domain-containing protein</fullName>
    </recommendedName>
</protein>
<organism evidence="10 11">
    <name type="scientific">Naganishia liquefaciens</name>
    <dbReference type="NCBI Taxonomy" id="104408"/>
    <lineage>
        <taxon>Eukaryota</taxon>
        <taxon>Fungi</taxon>
        <taxon>Dikarya</taxon>
        <taxon>Basidiomycota</taxon>
        <taxon>Agaricomycotina</taxon>
        <taxon>Tremellomycetes</taxon>
        <taxon>Filobasidiales</taxon>
        <taxon>Filobasidiaceae</taxon>
        <taxon>Naganishia</taxon>
    </lineage>
</organism>
<gene>
    <name evidence="10" type="ORF">NliqN6_0563</name>
</gene>
<keyword evidence="3" id="KW-0507">mRNA processing</keyword>
<feature type="region of interest" description="Disordered" evidence="8">
    <location>
        <begin position="1"/>
        <end position="100"/>
    </location>
</feature>
<evidence type="ECO:0000256" key="5">
    <source>
        <dbReference type="ARBA" id="ARBA00023163"/>
    </source>
</evidence>
<dbReference type="OrthoDB" id="330772at2759"/>
<dbReference type="PANTHER" id="PTHR12707:SF0">
    <property type="entry name" value="PININ"/>
    <property type="match status" value="1"/>
</dbReference>
<evidence type="ECO:0000313" key="10">
    <source>
        <dbReference type="EMBL" id="GHJ84161.1"/>
    </source>
</evidence>
<keyword evidence="6" id="KW-0508">mRNA splicing</keyword>